<dbReference type="OrthoDB" id="9792148at2"/>
<feature type="domain" description="Purine catabolism PurC-like" evidence="2">
    <location>
        <begin position="7"/>
        <end position="126"/>
    </location>
</feature>
<evidence type="ECO:0000256" key="1">
    <source>
        <dbReference type="ARBA" id="ARBA00006754"/>
    </source>
</evidence>
<proteinExistence type="inferred from homology"/>
<evidence type="ECO:0000259" key="4">
    <source>
        <dbReference type="Pfam" id="PF17853"/>
    </source>
</evidence>
<dbReference type="InterPro" id="IPR012914">
    <property type="entry name" value="PucR_dom"/>
</dbReference>
<dbReference type="InterPro" id="IPR051448">
    <property type="entry name" value="CdaR-like_regulators"/>
</dbReference>
<dbReference type="Gene3D" id="1.10.10.2840">
    <property type="entry name" value="PucR C-terminal helix-turn-helix domain"/>
    <property type="match status" value="1"/>
</dbReference>
<evidence type="ECO:0000259" key="3">
    <source>
        <dbReference type="Pfam" id="PF13556"/>
    </source>
</evidence>
<protein>
    <submittedName>
        <fullName evidence="5">Fis family transcriptional regulator</fullName>
    </submittedName>
    <submittedName>
        <fullName evidence="6">PucR C-terminal helix-turn-helix domain-containing protein</fullName>
    </submittedName>
</protein>
<evidence type="ECO:0000259" key="2">
    <source>
        <dbReference type="Pfam" id="PF07905"/>
    </source>
</evidence>
<evidence type="ECO:0000313" key="6">
    <source>
        <dbReference type="EMBL" id="SEC93647.1"/>
    </source>
</evidence>
<reference evidence="6 8" key="2">
    <citation type="submission" date="2016-10" db="EMBL/GenBank/DDBJ databases">
        <authorList>
            <person name="Varghese N."/>
            <person name="Submissions S."/>
        </authorList>
    </citation>
    <scope>NUCLEOTIDE SEQUENCE [LARGE SCALE GENOMIC DNA]</scope>
    <source>
        <strain evidence="6 8">BS3652</strain>
    </source>
</reference>
<dbReference type="EMBL" id="FNRS01000001">
    <property type="protein sequence ID" value="SEC93647.1"/>
    <property type="molecule type" value="Genomic_DNA"/>
</dbReference>
<dbReference type="Pfam" id="PF17853">
    <property type="entry name" value="GGDEF_2"/>
    <property type="match status" value="1"/>
</dbReference>
<dbReference type="STRING" id="47884.SAMN04490203_3427"/>
<evidence type="ECO:0000313" key="5">
    <source>
        <dbReference type="EMBL" id="KMM86184.1"/>
    </source>
</evidence>
<keyword evidence="8" id="KW-1185">Reference proteome</keyword>
<sequence length="407" mass="45249">MSLTIEEILALPGLQGMSLRAGARNLQRNVRWSYVAENEGIAEWVMGGELVFVTGINHPRDEANLMRLVADGNASGIAGLVILTGGTFIQRIPDTVVALAEQCGLPLIEQPYLLKMVIVTHLIGTALVQMAQVKRSRHDILAQLLSGDYPSLATARQRAAHLQLPLDGPRHLVALRLSAVGTLFVNHAPEEAERVLQHTRQAVQDHLDIWNRGLHDALPVIVQGDLFILLLAERQAIRAELSILYQGLQAVTGDMPLFMGLATKVEDCANYRQALNEARQALEVAESLRPDTGLCDFSELGVLRLLQAIGDRSVIDRFVRQTLGRMIESRRKHPNSLIETLDALLQENGNALKTAQRLNVHRNTINQRIQRIEHHSGQSLDDPLFRMNASVALLVWRMTEAQRQDRT</sequence>
<organism evidence="5 7">
    <name type="scientific">Pseudomonas taetrolens</name>
    <dbReference type="NCBI Taxonomy" id="47884"/>
    <lineage>
        <taxon>Bacteria</taxon>
        <taxon>Pseudomonadati</taxon>
        <taxon>Pseudomonadota</taxon>
        <taxon>Gammaproteobacteria</taxon>
        <taxon>Pseudomonadales</taxon>
        <taxon>Pseudomonadaceae</taxon>
        <taxon>Pseudomonas</taxon>
    </lineage>
</organism>
<dbReference type="Pfam" id="PF07905">
    <property type="entry name" value="PucR"/>
    <property type="match status" value="1"/>
</dbReference>
<feature type="domain" description="PucR C-terminal helix-turn-helix" evidence="3">
    <location>
        <begin position="337"/>
        <end position="394"/>
    </location>
</feature>
<dbReference type="InterPro" id="IPR025736">
    <property type="entry name" value="PucR_C-HTH_dom"/>
</dbReference>
<feature type="domain" description="CdaR GGDEF-like" evidence="4">
    <location>
        <begin position="151"/>
        <end position="284"/>
    </location>
</feature>
<dbReference type="PANTHER" id="PTHR33744:SF1">
    <property type="entry name" value="DNA-BINDING TRANSCRIPTIONAL ACTIVATOR ADER"/>
    <property type="match status" value="1"/>
</dbReference>
<gene>
    <name evidence="6" type="ORF">SAMN04490203_3427</name>
    <name evidence="5" type="ORF">TU78_06115</name>
</gene>
<accession>A0A0J6GVQ8</accession>
<dbReference type="EMBL" id="JYLA01000002">
    <property type="protein sequence ID" value="KMM86184.1"/>
    <property type="molecule type" value="Genomic_DNA"/>
</dbReference>
<dbReference type="InterPro" id="IPR042070">
    <property type="entry name" value="PucR_C-HTH_sf"/>
</dbReference>
<evidence type="ECO:0000313" key="8">
    <source>
        <dbReference type="Proteomes" id="UP000183155"/>
    </source>
</evidence>
<reference evidence="5 7" key="1">
    <citation type="submission" date="2015-02" db="EMBL/GenBank/DDBJ databases">
        <title>Pseudomonas helleri sp. nov. and Pseudomonas weihenstephanensis sp. nov., isolated from raw cows milk.</title>
        <authorList>
            <person name="von Neubeck M."/>
            <person name="Huptas C."/>
            <person name="Wenning M."/>
            <person name="Scherer S."/>
        </authorList>
    </citation>
    <scope>NUCLEOTIDE SEQUENCE [LARGE SCALE GENOMIC DNA]</scope>
    <source>
        <strain evidence="5 7">DSM 21104</strain>
    </source>
</reference>
<dbReference type="RefSeq" id="WP_048379201.1">
    <property type="nucleotide sequence ID" value="NZ_FNRS01000001.1"/>
</dbReference>
<dbReference type="PATRIC" id="fig|47884.3.peg.1622"/>
<name>A0A0J6GVQ8_PSETA</name>
<comment type="similarity">
    <text evidence="1">Belongs to the CdaR family.</text>
</comment>
<dbReference type="InterPro" id="IPR041522">
    <property type="entry name" value="CdaR_GGDEF"/>
</dbReference>
<dbReference type="PANTHER" id="PTHR33744">
    <property type="entry name" value="CARBOHYDRATE DIACID REGULATOR"/>
    <property type="match status" value="1"/>
</dbReference>
<dbReference type="Pfam" id="PF13556">
    <property type="entry name" value="HTH_30"/>
    <property type="match status" value="1"/>
</dbReference>
<dbReference type="Proteomes" id="UP000183155">
    <property type="component" value="Unassembled WGS sequence"/>
</dbReference>
<dbReference type="AlphaFoldDB" id="A0A0J6GVQ8"/>
<evidence type="ECO:0000313" key="7">
    <source>
        <dbReference type="Proteomes" id="UP000036395"/>
    </source>
</evidence>
<dbReference type="Proteomes" id="UP000036395">
    <property type="component" value="Unassembled WGS sequence"/>
</dbReference>
<comment type="caution">
    <text evidence="5">The sequence shown here is derived from an EMBL/GenBank/DDBJ whole genome shotgun (WGS) entry which is preliminary data.</text>
</comment>